<organism evidence="6 7">
    <name type="scientific">Salininema proteolyticum</name>
    <dbReference type="NCBI Taxonomy" id="1607685"/>
    <lineage>
        <taxon>Bacteria</taxon>
        <taxon>Bacillati</taxon>
        <taxon>Actinomycetota</taxon>
        <taxon>Actinomycetes</taxon>
        <taxon>Glycomycetales</taxon>
        <taxon>Glycomycetaceae</taxon>
        <taxon>Salininema</taxon>
    </lineage>
</organism>
<dbReference type="PANTHER" id="PTHR43201:SF5">
    <property type="entry name" value="MEDIUM-CHAIN ACYL-COA LIGASE ACSF2, MITOCHONDRIAL"/>
    <property type="match status" value="1"/>
</dbReference>
<feature type="region of interest" description="Disordered" evidence="3">
    <location>
        <begin position="196"/>
        <end position="215"/>
    </location>
</feature>
<evidence type="ECO:0000313" key="7">
    <source>
        <dbReference type="Proteomes" id="UP001595823"/>
    </source>
</evidence>
<dbReference type="Pfam" id="PF00501">
    <property type="entry name" value="AMP-binding"/>
    <property type="match status" value="1"/>
</dbReference>
<dbReference type="Gene3D" id="3.30.300.30">
    <property type="match status" value="1"/>
</dbReference>
<dbReference type="Pfam" id="PF13193">
    <property type="entry name" value="AMP-binding_C"/>
    <property type="match status" value="1"/>
</dbReference>
<dbReference type="InterPro" id="IPR025110">
    <property type="entry name" value="AMP-bd_C"/>
</dbReference>
<dbReference type="PROSITE" id="PS00455">
    <property type="entry name" value="AMP_BINDING"/>
    <property type="match status" value="1"/>
</dbReference>
<dbReference type="InterPro" id="IPR042099">
    <property type="entry name" value="ANL_N_sf"/>
</dbReference>
<name>A0ABV8U0Z5_9ACTN</name>
<dbReference type="Gene3D" id="3.40.50.12780">
    <property type="entry name" value="N-terminal domain of ligase-like"/>
    <property type="match status" value="1"/>
</dbReference>
<proteinExistence type="inferred from homology"/>
<accession>A0ABV8U0Z5</accession>
<dbReference type="InterPro" id="IPR000873">
    <property type="entry name" value="AMP-dep_synth/lig_dom"/>
</dbReference>
<dbReference type="InterPro" id="IPR020845">
    <property type="entry name" value="AMP-binding_CS"/>
</dbReference>
<evidence type="ECO:0000256" key="3">
    <source>
        <dbReference type="SAM" id="MobiDB-lite"/>
    </source>
</evidence>
<dbReference type="PANTHER" id="PTHR43201">
    <property type="entry name" value="ACYL-COA SYNTHETASE"/>
    <property type="match status" value="1"/>
</dbReference>
<keyword evidence="2" id="KW-0436">Ligase</keyword>
<protein>
    <submittedName>
        <fullName evidence="6">AMP-binding protein</fullName>
    </submittedName>
</protein>
<reference evidence="7" key="1">
    <citation type="journal article" date="2019" name="Int. J. Syst. Evol. Microbiol.">
        <title>The Global Catalogue of Microorganisms (GCM) 10K type strain sequencing project: providing services to taxonomists for standard genome sequencing and annotation.</title>
        <authorList>
            <consortium name="The Broad Institute Genomics Platform"/>
            <consortium name="The Broad Institute Genome Sequencing Center for Infectious Disease"/>
            <person name="Wu L."/>
            <person name="Ma J."/>
        </authorList>
    </citation>
    <scope>NUCLEOTIDE SEQUENCE [LARGE SCALE GENOMIC DNA]</scope>
    <source>
        <strain evidence="7">IBRC-M 10908</strain>
    </source>
</reference>
<dbReference type="CDD" id="cd04433">
    <property type="entry name" value="AFD_class_I"/>
    <property type="match status" value="1"/>
</dbReference>
<dbReference type="InterPro" id="IPR045851">
    <property type="entry name" value="AMP-bd_C_sf"/>
</dbReference>
<gene>
    <name evidence="6" type="ORF">ACFPET_14290</name>
</gene>
<comment type="caution">
    <text evidence="6">The sequence shown here is derived from an EMBL/GenBank/DDBJ whole genome shotgun (WGS) entry which is preliminary data.</text>
</comment>
<comment type="similarity">
    <text evidence="1">Belongs to the ATP-dependent AMP-binding enzyme family.</text>
</comment>
<dbReference type="SUPFAM" id="SSF56801">
    <property type="entry name" value="Acetyl-CoA synthetase-like"/>
    <property type="match status" value="1"/>
</dbReference>
<sequence>MSRSGLVRALGVGLHVPYTLVKSRVLLPGRPVRMARQLYSLARWGISPAGAFRANAARVPHHTAVIDPRGHLTYREFQDRATRLAHALPKLHRRPRVGLLCRNHRGFLETVVACSQLGADLVLLNTGASGAQLKSVVEQQRISIVVADAEFAPDLHLPDDVRLLVADESDEHLTIDEVIAPERAAVIPPPAEKGRTVVLTSGTTGTPKGAKRPHPKMRSLTAMLSRIPMKTGYRVHIPAPLFHTWGYAAMQLTMAVRGTFVFTGRFDPASSLRAIARHDCDAAFAVPVMLQRILELDESELDRHAPERLKAVAVSGSRLPGELATRFMDRFGDVLYNLYGSTEVSWAAIAAPGDLRRSPDCAGRPPFGTDLALLGPDGHPVADGERGRIFVSNEMLFEGYTSGGGPTSHEGMFQTGDYGHFDAHGSLVVEGRTDDMIVSGGENVMPREVEDCVCDMDEVAEAAAIGVDDEQFGQRLVAFVVLNPGWDLDEATLKHRVKTRLAAHSVPREVHFIEGLPRNATGKVVPGELRRLLSEAA</sequence>
<keyword evidence="7" id="KW-1185">Reference proteome</keyword>
<feature type="domain" description="AMP-dependent synthetase/ligase" evidence="4">
    <location>
        <begin position="52"/>
        <end position="400"/>
    </location>
</feature>
<dbReference type="RefSeq" id="WP_380622229.1">
    <property type="nucleotide sequence ID" value="NZ_JBHSDK010000018.1"/>
</dbReference>
<feature type="domain" description="AMP-binding enzyme C-terminal" evidence="5">
    <location>
        <begin position="448"/>
        <end position="523"/>
    </location>
</feature>
<evidence type="ECO:0000259" key="4">
    <source>
        <dbReference type="Pfam" id="PF00501"/>
    </source>
</evidence>
<evidence type="ECO:0000313" key="6">
    <source>
        <dbReference type="EMBL" id="MFC4336368.1"/>
    </source>
</evidence>
<evidence type="ECO:0000256" key="1">
    <source>
        <dbReference type="ARBA" id="ARBA00006432"/>
    </source>
</evidence>
<dbReference type="EMBL" id="JBHSDK010000018">
    <property type="protein sequence ID" value="MFC4336368.1"/>
    <property type="molecule type" value="Genomic_DNA"/>
</dbReference>
<dbReference type="Proteomes" id="UP001595823">
    <property type="component" value="Unassembled WGS sequence"/>
</dbReference>
<evidence type="ECO:0000256" key="2">
    <source>
        <dbReference type="ARBA" id="ARBA00022598"/>
    </source>
</evidence>
<evidence type="ECO:0000259" key="5">
    <source>
        <dbReference type="Pfam" id="PF13193"/>
    </source>
</evidence>